<keyword evidence="3" id="KW-1185">Reference proteome</keyword>
<protein>
    <submittedName>
        <fullName evidence="2">Uncharacterized protein</fullName>
    </submittedName>
</protein>
<dbReference type="OrthoDB" id="10409281at2759"/>
<dbReference type="GeneID" id="9100522"/>
<dbReference type="EMBL" id="KN293993">
    <property type="protein sequence ID" value="KGQ02027.1"/>
    <property type="molecule type" value="Genomic_DNA"/>
</dbReference>
<name>A0A0A2V6Q4_PARBA</name>
<accession>A0A0A2V6Q4</accession>
<dbReference type="Proteomes" id="UP000002059">
    <property type="component" value="Partially assembled WGS sequence"/>
</dbReference>
<dbReference type="KEGG" id="pbl:PAAG_11203"/>
<dbReference type="RefSeq" id="XP_015703502.1">
    <property type="nucleotide sequence ID" value="XM_015846895.1"/>
</dbReference>
<reference evidence="2 3" key="1">
    <citation type="journal article" date="2011" name="PLoS Genet.">
        <title>Comparative genomic analysis of human fungal pathogens causing paracoccidioidomycosis.</title>
        <authorList>
            <person name="Desjardins C.A."/>
            <person name="Champion M.D."/>
            <person name="Holder J.W."/>
            <person name="Muszewska A."/>
            <person name="Goldberg J."/>
            <person name="Bailao A.M."/>
            <person name="Brigido M.M."/>
            <person name="Ferreira M.E."/>
            <person name="Garcia A.M."/>
            <person name="Grynberg M."/>
            <person name="Gujja S."/>
            <person name="Heiman D.I."/>
            <person name="Henn M.R."/>
            <person name="Kodira C.D."/>
            <person name="Leon-Narvaez H."/>
            <person name="Longo L.V."/>
            <person name="Ma L.J."/>
            <person name="Malavazi I."/>
            <person name="Matsuo A.L."/>
            <person name="Morais F.V."/>
            <person name="Pereira M."/>
            <person name="Rodriguez-Brito S."/>
            <person name="Sakthikumar S."/>
            <person name="Salem-Izacc S.M."/>
            <person name="Sykes S.M."/>
            <person name="Teixeira M.M."/>
            <person name="Vallejo M.C."/>
            <person name="Walter M.E."/>
            <person name="Yandava C."/>
            <person name="Young S."/>
            <person name="Zeng Q."/>
            <person name="Zucker J."/>
            <person name="Felipe M.S."/>
            <person name="Goldman G.H."/>
            <person name="Haas B.J."/>
            <person name="McEwen J.G."/>
            <person name="Nino-Vega G."/>
            <person name="Puccia R."/>
            <person name="San-Blas G."/>
            <person name="Soares C.M."/>
            <person name="Birren B.W."/>
            <person name="Cuomo C.A."/>
        </authorList>
    </citation>
    <scope>NUCLEOTIDE SEQUENCE [LARGE SCALE GENOMIC DNA]</scope>
    <source>
        <strain evidence="3">ATCC MYA-826 / Pb01</strain>
    </source>
</reference>
<evidence type="ECO:0000256" key="1">
    <source>
        <dbReference type="SAM" id="MobiDB-lite"/>
    </source>
</evidence>
<feature type="region of interest" description="Disordered" evidence="1">
    <location>
        <begin position="45"/>
        <end position="79"/>
    </location>
</feature>
<gene>
    <name evidence="2" type="ORF">PAAG_11203</name>
</gene>
<evidence type="ECO:0000313" key="2">
    <source>
        <dbReference type="EMBL" id="KGQ02027.1"/>
    </source>
</evidence>
<dbReference type="VEuPathDB" id="FungiDB:PAAG_11203"/>
<feature type="compositionally biased region" description="Basic and acidic residues" evidence="1">
    <location>
        <begin position="63"/>
        <end position="73"/>
    </location>
</feature>
<sequence length="79" mass="9259">MLWYTRFQYSNKNPWQLSFYDTQRSPRSSPLTMDQLLSQFVRLSLPHSADSEPGSSPDNLIDLDDRLDEKHNTEPLSED</sequence>
<organism evidence="2 3">
    <name type="scientific">Paracoccidioides lutzii (strain ATCC MYA-826 / Pb01)</name>
    <name type="common">Paracoccidioides brasiliensis</name>
    <dbReference type="NCBI Taxonomy" id="502779"/>
    <lineage>
        <taxon>Eukaryota</taxon>
        <taxon>Fungi</taxon>
        <taxon>Dikarya</taxon>
        <taxon>Ascomycota</taxon>
        <taxon>Pezizomycotina</taxon>
        <taxon>Eurotiomycetes</taxon>
        <taxon>Eurotiomycetidae</taxon>
        <taxon>Onygenales</taxon>
        <taxon>Ajellomycetaceae</taxon>
        <taxon>Paracoccidioides</taxon>
    </lineage>
</organism>
<dbReference type="AlphaFoldDB" id="A0A0A2V6Q4"/>
<evidence type="ECO:0000313" key="3">
    <source>
        <dbReference type="Proteomes" id="UP000002059"/>
    </source>
</evidence>
<proteinExistence type="predicted"/>
<dbReference type="HOGENOM" id="CLU_2606652_0_0_1"/>